<dbReference type="Proteomes" id="UP000444401">
    <property type="component" value="Unassembled WGS sequence"/>
</dbReference>
<comment type="caution">
    <text evidence="1">The sequence shown here is derived from an EMBL/GenBank/DDBJ whole genome shotgun (WGS) entry which is preliminary data.</text>
</comment>
<dbReference type="Gene3D" id="3.40.50.10540">
    <property type="entry name" value="Crotonobetainyl-coa:carnitine coa-transferase, domain 1"/>
    <property type="match status" value="1"/>
</dbReference>
<dbReference type="Pfam" id="PF02515">
    <property type="entry name" value="CoA_transf_3"/>
    <property type="match status" value="1"/>
</dbReference>
<dbReference type="InterPro" id="IPR044855">
    <property type="entry name" value="CoA-Trfase_III_dom3_sf"/>
</dbReference>
<evidence type="ECO:0000313" key="1">
    <source>
        <dbReference type="EMBL" id="MXO67452.1"/>
    </source>
</evidence>
<dbReference type="InterPro" id="IPR050509">
    <property type="entry name" value="CoA-transferase_III"/>
</dbReference>
<dbReference type="RefSeq" id="WP_160732107.1">
    <property type="nucleotide sequence ID" value="NZ_WTYO01000001.1"/>
</dbReference>
<dbReference type="EMBL" id="WTYO01000001">
    <property type="protein sequence ID" value="MXO67452.1"/>
    <property type="molecule type" value="Genomic_DNA"/>
</dbReference>
<organism evidence="1 2">
    <name type="scientific">Pelagerythrobacter marinus</name>
    <dbReference type="NCBI Taxonomy" id="538382"/>
    <lineage>
        <taxon>Bacteria</taxon>
        <taxon>Pseudomonadati</taxon>
        <taxon>Pseudomonadota</taxon>
        <taxon>Alphaproteobacteria</taxon>
        <taxon>Sphingomonadales</taxon>
        <taxon>Erythrobacteraceae</taxon>
        <taxon>Pelagerythrobacter</taxon>
    </lineage>
</organism>
<dbReference type="Gene3D" id="3.30.1540.10">
    <property type="entry name" value="formyl-coa transferase, domain 3"/>
    <property type="match status" value="1"/>
</dbReference>
<dbReference type="PANTHER" id="PTHR48228">
    <property type="entry name" value="SUCCINYL-COA--D-CITRAMALATE COA-TRANSFERASE"/>
    <property type="match status" value="1"/>
</dbReference>
<dbReference type="PANTHER" id="PTHR48228:SF5">
    <property type="entry name" value="ALPHA-METHYLACYL-COA RACEMASE"/>
    <property type="match status" value="1"/>
</dbReference>
<keyword evidence="2" id="KW-1185">Reference proteome</keyword>
<evidence type="ECO:0000313" key="2">
    <source>
        <dbReference type="Proteomes" id="UP000444401"/>
    </source>
</evidence>
<proteinExistence type="predicted"/>
<gene>
    <name evidence="1" type="ORF">GRI72_01220</name>
</gene>
<accession>A0ABW9UU59</accession>
<dbReference type="SUPFAM" id="SSF89796">
    <property type="entry name" value="CoA-transferase family III (CaiB/BaiF)"/>
    <property type="match status" value="1"/>
</dbReference>
<reference evidence="1 2" key="1">
    <citation type="submission" date="2019-12" db="EMBL/GenBank/DDBJ databases">
        <title>Genomic-based taxomic classification of the family Erythrobacteraceae.</title>
        <authorList>
            <person name="Xu L."/>
        </authorList>
    </citation>
    <scope>NUCLEOTIDE SEQUENCE [LARGE SCALE GENOMIC DNA]</scope>
    <source>
        <strain evidence="1 2">H32</strain>
    </source>
</reference>
<dbReference type="InterPro" id="IPR023606">
    <property type="entry name" value="CoA-Trfase_III_dom_1_sf"/>
</dbReference>
<sequence length="410" mass="43916">MYSLLSGMRVVEASSFVACPTAGLYLAQMGAEVIRVDQIGGGPDFRRWPQAPGGGSYYWEGLNKGKLSVALDLSGPEGRELLARLATAPGEQGGVFLTNFPVNGFLSWDNLSALRRDLVLTRVMGRADGGPALDYTVASALGIPFITGPESLGDEPVNAVLPAWDLLTGAYAAFATLAALRHRERTGEGQEVRVPLADVGIATVANLGQLAETLHGGDRKRYGNDVFGAFGRDFTTRDGQRFMLMAITPRQWTGLVSVLGIGEGVAAIEKARDTSFATDEGERFRHRDALFPLVEQAVARRDGEELARALEAAGCCWGPYRRMEQAVRDPETVGANPLFSEIAQPSGETYAVPGAMATLPASDRQQPRPARPLGADTERVLTDLGGLDSGEFARLVDRGIVGVTDREQRP</sequence>
<dbReference type="InterPro" id="IPR003673">
    <property type="entry name" value="CoA-Trfase_fam_III"/>
</dbReference>
<name>A0ABW9UU59_9SPHN</name>
<protein>
    <submittedName>
        <fullName evidence="1">Carnitine dehydratase</fullName>
    </submittedName>
</protein>